<dbReference type="PANTHER" id="PTHR41878:SF1">
    <property type="entry name" value="TNPR PROTEIN"/>
    <property type="match status" value="1"/>
</dbReference>
<proteinExistence type="predicted"/>
<evidence type="ECO:0000313" key="2">
    <source>
        <dbReference type="EMBL" id="GFP36102.1"/>
    </source>
</evidence>
<dbReference type="InterPro" id="IPR012912">
    <property type="entry name" value="Plasmid_pRiA4b_Orf3-like"/>
</dbReference>
<evidence type="ECO:0000313" key="3">
    <source>
        <dbReference type="Proteomes" id="UP000576480"/>
    </source>
</evidence>
<organism evidence="2 3">
    <name type="scientific">Candidatus Hakubella thermalkaliphila</name>
    <dbReference type="NCBI Taxonomy" id="2754717"/>
    <lineage>
        <taxon>Bacteria</taxon>
        <taxon>Bacillati</taxon>
        <taxon>Actinomycetota</taxon>
        <taxon>Actinomycetota incertae sedis</taxon>
        <taxon>Candidatus Hakubellales</taxon>
        <taxon>Candidatus Hakubellaceae</taxon>
        <taxon>Candidatus Hakubella</taxon>
    </lineage>
</organism>
<dbReference type="AlphaFoldDB" id="A0A6V8PU51"/>
<feature type="domain" description="Plasmid pRiA4b Orf3-like" evidence="1">
    <location>
        <begin position="7"/>
        <end position="64"/>
    </location>
</feature>
<dbReference type="Proteomes" id="UP000576480">
    <property type="component" value="Unassembled WGS sequence"/>
</dbReference>
<dbReference type="Pfam" id="PF07929">
    <property type="entry name" value="PRiA4_ORF3"/>
    <property type="match status" value="1"/>
</dbReference>
<dbReference type="Gene3D" id="3.10.290.30">
    <property type="entry name" value="MM3350-like"/>
    <property type="match status" value="1"/>
</dbReference>
<gene>
    <name evidence="2" type="ORF">HKBW3S43_01889</name>
</gene>
<feature type="non-terminal residue" evidence="2">
    <location>
        <position position="84"/>
    </location>
</feature>
<evidence type="ECO:0000259" key="1">
    <source>
        <dbReference type="Pfam" id="PF07929"/>
    </source>
</evidence>
<accession>A0A6V8PU51</accession>
<dbReference type="EMBL" id="BLSB01000406">
    <property type="protein sequence ID" value="GFP36102.1"/>
    <property type="molecule type" value="Genomic_DNA"/>
</dbReference>
<dbReference type="SUPFAM" id="SSF159941">
    <property type="entry name" value="MM3350-like"/>
    <property type="match status" value="1"/>
</dbReference>
<name>A0A6V8PU51_9ACTN</name>
<dbReference type="PANTHER" id="PTHR41878">
    <property type="entry name" value="LEXA REPRESSOR-RELATED"/>
    <property type="match status" value="1"/>
</dbReference>
<comment type="caution">
    <text evidence="2">The sequence shown here is derived from an EMBL/GenBank/DDBJ whole genome shotgun (WGS) entry which is preliminary data.</text>
</comment>
<reference evidence="2 3" key="1">
    <citation type="journal article" date="2020" name="Front. Microbiol.">
        <title>Single-cell genomics of novel Actinobacteria with the Wood-Ljungdahl pathway discovered in a serpentinizing system.</title>
        <authorList>
            <person name="Merino N."/>
            <person name="Kawai M."/>
            <person name="Boyd E.S."/>
            <person name="Colman D.R."/>
            <person name="McGlynn S.E."/>
            <person name="Nealson K.H."/>
            <person name="Kurokawa K."/>
            <person name="Hongoh Y."/>
        </authorList>
    </citation>
    <scope>NUCLEOTIDE SEQUENCE [LARGE SCALE GENOMIC DNA]</scope>
    <source>
        <strain evidence="2 3">S43</strain>
    </source>
</reference>
<dbReference type="InterPro" id="IPR024047">
    <property type="entry name" value="MM3350-like_sf"/>
</dbReference>
<sequence length="84" mass="10112">MKKTDNQVYQFKITLKRVRPPIWRRIQVPETYTFWDLHVAIQDAMDWSDYHLHQFELVNPSTGIEMEIGIPEDEFESVFGRETL</sequence>
<dbReference type="RefSeq" id="WP_176230515.1">
    <property type="nucleotide sequence ID" value="NZ_BLSB01000406.1"/>
</dbReference>
<protein>
    <recommendedName>
        <fullName evidence="1">Plasmid pRiA4b Orf3-like domain-containing protein</fullName>
    </recommendedName>
</protein>